<feature type="domain" description="Peptidase S9 prolyl oligopeptidase catalytic" evidence="2">
    <location>
        <begin position="422"/>
        <end position="635"/>
    </location>
</feature>
<comment type="caution">
    <text evidence="3">The sequence shown here is derived from an EMBL/GenBank/DDBJ whole genome shotgun (WGS) entry which is preliminary data.</text>
</comment>
<dbReference type="InterPro" id="IPR001375">
    <property type="entry name" value="Peptidase_S9_cat"/>
</dbReference>
<dbReference type="GO" id="GO:0006508">
    <property type="term" value="P:proteolysis"/>
    <property type="evidence" value="ECO:0007669"/>
    <property type="project" value="InterPro"/>
</dbReference>
<dbReference type="GO" id="GO:0004252">
    <property type="term" value="F:serine-type endopeptidase activity"/>
    <property type="evidence" value="ECO:0007669"/>
    <property type="project" value="TreeGrafter"/>
</dbReference>
<proteinExistence type="predicted"/>
<keyword evidence="3" id="KW-0031">Aminopeptidase</keyword>
<dbReference type="OrthoDB" id="108903at2"/>
<evidence type="ECO:0000259" key="2">
    <source>
        <dbReference type="Pfam" id="PF00326"/>
    </source>
</evidence>
<protein>
    <submittedName>
        <fullName evidence="3">Dipeptidyl aminopeptidase/acylaminoacyl peptidase</fullName>
    </submittedName>
</protein>
<dbReference type="InterPro" id="IPR011042">
    <property type="entry name" value="6-blade_b-propeller_TolB-like"/>
</dbReference>
<dbReference type="PROSITE" id="PS51257">
    <property type="entry name" value="PROKAR_LIPOPROTEIN"/>
    <property type="match status" value="1"/>
</dbReference>
<dbReference type="Gene3D" id="2.120.10.30">
    <property type="entry name" value="TolB, C-terminal domain"/>
    <property type="match status" value="1"/>
</dbReference>
<gene>
    <name evidence="3" type="ORF">BXY75_1328</name>
</gene>
<organism evidence="3 4">
    <name type="scientific">Ulvibacter antarcticus</name>
    <dbReference type="NCBI Taxonomy" id="442714"/>
    <lineage>
        <taxon>Bacteria</taxon>
        <taxon>Pseudomonadati</taxon>
        <taxon>Bacteroidota</taxon>
        <taxon>Flavobacteriia</taxon>
        <taxon>Flavobacteriales</taxon>
        <taxon>Flavobacteriaceae</taxon>
        <taxon>Ulvibacter</taxon>
    </lineage>
</organism>
<dbReference type="PANTHER" id="PTHR42776">
    <property type="entry name" value="SERINE PEPTIDASE S9 FAMILY MEMBER"/>
    <property type="match status" value="1"/>
</dbReference>
<dbReference type="Proteomes" id="UP000271339">
    <property type="component" value="Unassembled WGS sequence"/>
</dbReference>
<dbReference type="AlphaFoldDB" id="A0A3L9ZCS6"/>
<name>A0A3L9ZCS6_9FLAO</name>
<dbReference type="GO" id="GO:0004177">
    <property type="term" value="F:aminopeptidase activity"/>
    <property type="evidence" value="ECO:0007669"/>
    <property type="project" value="UniProtKB-KW"/>
</dbReference>
<dbReference type="Gene3D" id="3.40.50.1820">
    <property type="entry name" value="alpha/beta hydrolase"/>
    <property type="match status" value="1"/>
</dbReference>
<keyword evidence="1" id="KW-0378">Hydrolase</keyword>
<evidence type="ECO:0000313" key="4">
    <source>
        <dbReference type="Proteomes" id="UP000271339"/>
    </source>
</evidence>
<dbReference type="EMBL" id="REFC01000012">
    <property type="protein sequence ID" value="RMA64452.1"/>
    <property type="molecule type" value="Genomic_DNA"/>
</dbReference>
<evidence type="ECO:0000313" key="3">
    <source>
        <dbReference type="EMBL" id="RMA64452.1"/>
    </source>
</evidence>
<evidence type="ECO:0000256" key="1">
    <source>
        <dbReference type="ARBA" id="ARBA00022801"/>
    </source>
</evidence>
<sequence length="642" mass="73523">MKKIILILVLILLGACKNISETKETAIAPPPEISVEDFFKNSEQRSFRISPDGTHLAYLAPYNKRMNIHVRAIDSEEVVRITSVEDRDIAGYFWANNDKLVYIKDDGGNENFHLFSVNKKGDDEVDLTPFDGVRAQIVDDLENNENEMIIELNNRIPQVFDPYRININTGKMELIYENPGNITGWQTDHDGKLRIAYVTNGVDNSILYRETEKDDFKEVITTNFKQTLTIQFFDFDNGNVVYALSNLGRDKLAVVKYDLKENKEIEEIYINQDVDVDEVSYSDKRKVLTSINYNDTKQKRKFLDEETEQLFSRLEKELGDTNEYYITSSNKNEDKFLVYVGNDTSRGAYYFYDKESKELKKIADLSPWINPDHMASMKPISYTSRDGLTIHGYLSLPIGREAKNLPVVINPHGGPWARDFWGYNPEVQLLANRGYAVLQMNFRGSTGYGKAFWEKSFKQWGQSMQNDVTDGVHWLIDQGIADPDRIAIYGGSYGGYATLAGITNTPDLYAAAVDYVGVSNLFTFMETIPPYWEPYKEMLYEMVGDPNSNDSIMMKANSPVFQVNKITAALFVAQGANDPRVAKDESDQMVNALEKRGVPIQYMLKENEGHGFRNEENRFDFYNAMTEFLDTNMKEKVDEIKT</sequence>
<dbReference type="PANTHER" id="PTHR42776:SF27">
    <property type="entry name" value="DIPEPTIDYL PEPTIDASE FAMILY MEMBER 6"/>
    <property type="match status" value="1"/>
</dbReference>
<reference evidence="3 4" key="1">
    <citation type="submission" date="2018-10" db="EMBL/GenBank/DDBJ databases">
        <title>Genomic Encyclopedia of Archaeal and Bacterial Type Strains, Phase II (KMG-II): from individual species to whole genera.</title>
        <authorList>
            <person name="Goeker M."/>
        </authorList>
    </citation>
    <scope>NUCLEOTIDE SEQUENCE [LARGE SCALE GENOMIC DNA]</scope>
    <source>
        <strain evidence="3 4">DSM 23424</strain>
    </source>
</reference>
<dbReference type="SUPFAM" id="SSF82171">
    <property type="entry name" value="DPP6 N-terminal domain-like"/>
    <property type="match status" value="1"/>
</dbReference>
<keyword evidence="3" id="KW-0645">Protease</keyword>
<dbReference type="InterPro" id="IPR029058">
    <property type="entry name" value="AB_hydrolase_fold"/>
</dbReference>
<dbReference type="SUPFAM" id="SSF53474">
    <property type="entry name" value="alpha/beta-Hydrolases"/>
    <property type="match status" value="1"/>
</dbReference>
<dbReference type="Pfam" id="PF00326">
    <property type="entry name" value="Peptidase_S9"/>
    <property type="match status" value="1"/>
</dbReference>
<keyword evidence="4" id="KW-1185">Reference proteome</keyword>
<accession>A0A3L9ZCS6</accession>
<dbReference type="RefSeq" id="WP_121906899.1">
    <property type="nucleotide sequence ID" value="NZ_REFC01000012.1"/>
</dbReference>